<evidence type="ECO:0000313" key="3">
    <source>
        <dbReference type="Proteomes" id="UP000009168"/>
    </source>
</evidence>
<name>Q23BX5_TETTS</name>
<organism evidence="2 3">
    <name type="scientific">Tetrahymena thermophila (strain SB210)</name>
    <dbReference type="NCBI Taxonomy" id="312017"/>
    <lineage>
        <taxon>Eukaryota</taxon>
        <taxon>Sar</taxon>
        <taxon>Alveolata</taxon>
        <taxon>Ciliophora</taxon>
        <taxon>Intramacronucleata</taxon>
        <taxon>Oligohymenophorea</taxon>
        <taxon>Hymenostomatida</taxon>
        <taxon>Tetrahymenina</taxon>
        <taxon>Tetrahymenidae</taxon>
        <taxon>Tetrahymena</taxon>
    </lineage>
</organism>
<dbReference type="InParanoid" id="Q23BX5"/>
<protein>
    <submittedName>
        <fullName evidence="2">Uncharacterized protein</fullName>
    </submittedName>
</protein>
<feature type="compositionally biased region" description="Low complexity" evidence="1">
    <location>
        <begin position="339"/>
        <end position="374"/>
    </location>
</feature>
<proteinExistence type="predicted"/>
<feature type="compositionally biased region" description="Basic and acidic residues" evidence="1">
    <location>
        <begin position="884"/>
        <end position="897"/>
    </location>
</feature>
<feature type="compositionally biased region" description="Acidic residues" evidence="1">
    <location>
        <begin position="900"/>
        <end position="928"/>
    </location>
</feature>
<evidence type="ECO:0000313" key="2">
    <source>
        <dbReference type="EMBL" id="EAR93993.4"/>
    </source>
</evidence>
<keyword evidence="3" id="KW-1185">Reference proteome</keyword>
<dbReference type="EMBL" id="GG662718">
    <property type="protein sequence ID" value="EAR93993.4"/>
    <property type="molecule type" value="Genomic_DNA"/>
</dbReference>
<feature type="region of interest" description="Disordered" evidence="1">
    <location>
        <begin position="716"/>
        <end position="743"/>
    </location>
</feature>
<feature type="region of interest" description="Disordered" evidence="1">
    <location>
        <begin position="395"/>
        <end position="501"/>
    </location>
</feature>
<feature type="region of interest" description="Disordered" evidence="1">
    <location>
        <begin position="332"/>
        <end position="374"/>
    </location>
</feature>
<feature type="compositionally biased region" description="Polar residues" evidence="1">
    <location>
        <begin position="870"/>
        <end position="881"/>
    </location>
</feature>
<sequence length="1010" mass="114287">MSDAEGKGLSEQQTRKSSRQKTPNTYYKQDISDIRGEPKPKPTKQPIQKASKSKKKSDKTSSKQVFNSSSNPLLLQQQAQGKQAFSKESSKSVDRDDDSENVNIDKDDEPMEVESDPASDAPEGSEHQDSPSLSQEESKKSYQNNANTSYTENEDNSNRPAGGYQTRKIRKKPKFADDNYFDNVPVAKTQQPKKQKTNKAQPTAENAKKPKQIKKEGASATGGESQKQTISSQQSENGNAPTISQEKPTAGAAQLSQTAQNIAKNSQKPNMKQTGVKKGEKQEKQNEEKSKDTTNDKALKEKKDTQKKDKTDDILKVGLLDIILDAIHQGNEPQAEAKQNQNANNSSSNNNNNSSNTNNQNQNQNNNSKQFNNNNQINEMSASNFLNLFNNALNGAQSTNQSSNNQQNTSKGNKRNSEVDKQKLNQMEDQTTQKKKQKTSKKEKKDQGNSEGNSQAASMENIQIDQKNSKKGEIRSVSTSIENGIPKNNENILRESNGNNQQSVSINGTIYNYPNINSKSDYITHVDKTKEKFILHHSSFEPMVINRIFLKDDVQKKIDMQQLLSQITLQQIQKQQQQQSQQAIQKLYQVAKEQDTQQQQSNPQQNIQYALSMISNILQKGQNFNQQQNNNSQQQAQQLQNMVNQLNNNPMVSNDKNSAIQQLLQRTLNQNGFANNNINNQNGFNIFANSTNFNEMFMRGLDQFNQFNQTANQMKNMNGNKIPNSNLMANKSRSQSQEFEPSLAQRKLSEHFKINTKNNDDEVQSNHSVAATSKPPSRKPSIQNPSIIQGIKANRDDNLQVKKEIKEEATSIQQNQGNSLFDDKIEKALNQLEMEIENQRKNSISKQEEKIKEEASKQIEKKQPIKMEMESNQENTQNQTAVLEKSKEQKQKFEKSIAETVEEDDNENEIEIEQNLDEDEDSDENDQEEQNKNNQQQQQKQPNNIDEANKNNANDFNTSLQSQLLGQQLLEMLLNNIKPQIPEINVKSEIKQELVNHVQPQSQEASSQNN</sequence>
<dbReference type="HOGENOM" id="CLU_279217_0_0_1"/>
<dbReference type="KEGG" id="tet:TTHERM_00227070"/>
<feature type="compositionally biased region" description="Polar residues" evidence="1">
    <location>
        <begin position="222"/>
        <end position="247"/>
    </location>
</feature>
<feature type="compositionally biased region" description="Basic and acidic residues" evidence="1">
    <location>
        <begin position="30"/>
        <end position="40"/>
    </location>
</feature>
<feature type="compositionally biased region" description="Low complexity" evidence="1">
    <location>
        <begin position="395"/>
        <end position="410"/>
    </location>
</feature>
<feature type="compositionally biased region" description="Polar residues" evidence="1">
    <location>
        <begin position="765"/>
        <end position="787"/>
    </location>
</feature>
<feature type="compositionally biased region" description="Polar residues" evidence="1">
    <location>
        <begin position="476"/>
        <end position="501"/>
    </location>
</feature>
<feature type="region of interest" description="Disordered" evidence="1">
    <location>
        <begin position="756"/>
        <end position="795"/>
    </location>
</feature>
<dbReference type="RefSeq" id="XP_001014238.4">
    <property type="nucleotide sequence ID" value="XM_001014238.4"/>
</dbReference>
<feature type="compositionally biased region" description="Low complexity" evidence="1">
    <location>
        <begin position="932"/>
        <end position="959"/>
    </location>
</feature>
<feature type="compositionally biased region" description="Basic and acidic residues" evidence="1">
    <location>
        <begin position="277"/>
        <end position="309"/>
    </location>
</feature>
<dbReference type="Proteomes" id="UP000009168">
    <property type="component" value="Unassembled WGS sequence"/>
</dbReference>
<feature type="compositionally biased region" description="Polar residues" evidence="1">
    <location>
        <begin position="449"/>
        <end position="466"/>
    </location>
</feature>
<feature type="compositionally biased region" description="Basic residues" evidence="1">
    <location>
        <begin position="433"/>
        <end position="442"/>
    </location>
</feature>
<feature type="compositionally biased region" description="Polar residues" evidence="1">
    <location>
        <begin position="254"/>
        <end position="271"/>
    </location>
</feature>
<accession>Q23BX5</accession>
<feature type="region of interest" description="Disordered" evidence="1">
    <location>
        <begin position="840"/>
        <end position="959"/>
    </location>
</feature>
<dbReference type="AlphaFoldDB" id="Q23BX5"/>
<feature type="compositionally biased region" description="Acidic residues" evidence="1">
    <location>
        <begin position="95"/>
        <end position="117"/>
    </location>
</feature>
<reference evidence="3" key="1">
    <citation type="journal article" date="2006" name="PLoS Biol.">
        <title>Macronuclear genome sequence of the ciliate Tetrahymena thermophila, a model eukaryote.</title>
        <authorList>
            <person name="Eisen J.A."/>
            <person name="Coyne R.S."/>
            <person name="Wu M."/>
            <person name="Wu D."/>
            <person name="Thiagarajan M."/>
            <person name="Wortman J.R."/>
            <person name="Badger J.H."/>
            <person name="Ren Q."/>
            <person name="Amedeo P."/>
            <person name="Jones K.M."/>
            <person name="Tallon L.J."/>
            <person name="Delcher A.L."/>
            <person name="Salzberg S.L."/>
            <person name="Silva J.C."/>
            <person name="Haas B.J."/>
            <person name="Majoros W.H."/>
            <person name="Farzad M."/>
            <person name="Carlton J.M."/>
            <person name="Smith R.K. Jr."/>
            <person name="Garg J."/>
            <person name="Pearlman R.E."/>
            <person name="Karrer K.M."/>
            <person name="Sun L."/>
            <person name="Manning G."/>
            <person name="Elde N.C."/>
            <person name="Turkewitz A.P."/>
            <person name="Asai D.J."/>
            <person name="Wilkes D.E."/>
            <person name="Wang Y."/>
            <person name="Cai H."/>
            <person name="Collins K."/>
            <person name="Stewart B.A."/>
            <person name="Lee S.R."/>
            <person name="Wilamowska K."/>
            <person name="Weinberg Z."/>
            <person name="Ruzzo W.L."/>
            <person name="Wloga D."/>
            <person name="Gaertig J."/>
            <person name="Frankel J."/>
            <person name="Tsao C.-C."/>
            <person name="Gorovsky M.A."/>
            <person name="Keeling P.J."/>
            <person name="Waller R.F."/>
            <person name="Patron N.J."/>
            <person name="Cherry J.M."/>
            <person name="Stover N.A."/>
            <person name="Krieger C.J."/>
            <person name="del Toro C."/>
            <person name="Ryder H.F."/>
            <person name="Williamson S.C."/>
            <person name="Barbeau R.A."/>
            <person name="Hamilton E.P."/>
            <person name="Orias E."/>
        </authorList>
    </citation>
    <scope>NUCLEOTIDE SEQUENCE [LARGE SCALE GENOMIC DNA]</scope>
    <source>
        <strain evidence="3">SB210</strain>
    </source>
</reference>
<feature type="compositionally biased region" description="Polar residues" evidence="1">
    <location>
        <begin position="130"/>
        <end position="151"/>
    </location>
</feature>
<gene>
    <name evidence="2" type="ORF">TTHERM_00227070</name>
</gene>
<feature type="compositionally biased region" description="Polar residues" evidence="1">
    <location>
        <begin position="716"/>
        <end position="739"/>
    </location>
</feature>
<dbReference type="GeneID" id="7834436"/>
<feature type="region of interest" description="Disordered" evidence="1">
    <location>
        <begin position="1"/>
        <end position="309"/>
    </location>
</feature>
<feature type="compositionally biased region" description="Basic and acidic residues" evidence="1">
    <location>
        <begin position="846"/>
        <end position="869"/>
    </location>
</feature>
<evidence type="ECO:0000256" key="1">
    <source>
        <dbReference type="SAM" id="MobiDB-lite"/>
    </source>
</evidence>